<dbReference type="PROSITE" id="PS50893">
    <property type="entry name" value="ABC_TRANSPORTER_2"/>
    <property type="match status" value="2"/>
</dbReference>
<evidence type="ECO:0000256" key="9">
    <source>
        <dbReference type="ARBA" id="ARBA00023136"/>
    </source>
</evidence>
<dbReference type="SUPFAM" id="SSF52540">
    <property type="entry name" value="P-loop containing nucleoside triphosphate hydrolases"/>
    <property type="match status" value="2"/>
</dbReference>
<comment type="subcellular location">
    <subcellularLocation>
        <location evidence="1">Cell membrane</location>
        <topology evidence="1">Peripheral membrane protein</topology>
    </subcellularLocation>
</comment>
<keyword evidence="2" id="KW-0813">Transport</keyword>
<gene>
    <name evidence="11" type="ORF">SAMN05421757_101817</name>
</gene>
<dbReference type="InterPro" id="IPR003593">
    <property type="entry name" value="AAA+_ATPase"/>
</dbReference>
<dbReference type="RefSeq" id="WP_089231473.1">
    <property type="nucleotide sequence ID" value="NZ_FZOY01000001.1"/>
</dbReference>
<dbReference type="PROSITE" id="PS00211">
    <property type="entry name" value="ABC_TRANSPORTER_1"/>
    <property type="match status" value="1"/>
</dbReference>
<evidence type="ECO:0000256" key="5">
    <source>
        <dbReference type="ARBA" id="ARBA00022737"/>
    </source>
</evidence>
<evidence type="ECO:0000256" key="8">
    <source>
        <dbReference type="ARBA" id="ARBA00022967"/>
    </source>
</evidence>
<dbReference type="CDD" id="cd03215">
    <property type="entry name" value="ABC_Carb_Monos_II"/>
    <property type="match status" value="1"/>
</dbReference>
<evidence type="ECO:0000256" key="2">
    <source>
        <dbReference type="ARBA" id="ARBA00022448"/>
    </source>
</evidence>
<dbReference type="InterPro" id="IPR017871">
    <property type="entry name" value="ABC_transporter-like_CS"/>
</dbReference>
<dbReference type="CDD" id="cd03216">
    <property type="entry name" value="ABC_Carb_Monos_I"/>
    <property type="match status" value="1"/>
</dbReference>
<keyword evidence="6" id="KW-0547">Nucleotide-binding</keyword>
<evidence type="ECO:0000313" key="12">
    <source>
        <dbReference type="Proteomes" id="UP000198426"/>
    </source>
</evidence>
<dbReference type="SMART" id="SM00382">
    <property type="entry name" value="AAA"/>
    <property type="match status" value="1"/>
</dbReference>
<dbReference type="FunFam" id="3.40.50.300:FF:000127">
    <property type="entry name" value="Ribose import ATP-binding protein RbsA"/>
    <property type="match status" value="1"/>
</dbReference>
<keyword evidence="9" id="KW-0472">Membrane</keyword>
<evidence type="ECO:0000256" key="1">
    <source>
        <dbReference type="ARBA" id="ARBA00004202"/>
    </source>
</evidence>
<dbReference type="EMBL" id="FZOY01000001">
    <property type="protein sequence ID" value="SNS31476.1"/>
    <property type="molecule type" value="Genomic_DNA"/>
</dbReference>
<keyword evidence="12" id="KW-1185">Reference proteome</keyword>
<dbReference type="GO" id="GO:0016887">
    <property type="term" value="F:ATP hydrolysis activity"/>
    <property type="evidence" value="ECO:0007669"/>
    <property type="project" value="InterPro"/>
</dbReference>
<feature type="domain" description="ABC transporter" evidence="10">
    <location>
        <begin position="272"/>
        <end position="516"/>
    </location>
</feature>
<dbReference type="GO" id="GO:0005886">
    <property type="term" value="C:plasma membrane"/>
    <property type="evidence" value="ECO:0007669"/>
    <property type="project" value="UniProtKB-SubCell"/>
</dbReference>
<name>A0A239DG35_9RHOB</name>
<proteinExistence type="predicted"/>
<dbReference type="GO" id="GO:0005524">
    <property type="term" value="F:ATP binding"/>
    <property type="evidence" value="ECO:0007669"/>
    <property type="project" value="UniProtKB-KW"/>
</dbReference>
<dbReference type="PANTHER" id="PTHR43790:SF9">
    <property type="entry name" value="GALACTOFURANOSE TRANSPORTER ATP-BINDING PROTEIN YTFR"/>
    <property type="match status" value="1"/>
</dbReference>
<evidence type="ECO:0000256" key="6">
    <source>
        <dbReference type="ARBA" id="ARBA00022741"/>
    </source>
</evidence>
<keyword evidence="7 11" id="KW-0067">ATP-binding</keyword>
<keyword evidence="8" id="KW-1278">Translocase</keyword>
<dbReference type="Proteomes" id="UP000198426">
    <property type="component" value="Unassembled WGS sequence"/>
</dbReference>
<dbReference type="InterPro" id="IPR003439">
    <property type="entry name" value="ABC_transporter-like_ATP-bd"/>
</dbReference>
<accession>A0A239DG35</accession>
<evidence type="ECO:0000256" key="4">
    <source>
        <dbReference type="ARBA" id="ARBA00022597"/>
    </source>
</evidence>
<protein>
    <submittedName>
        <fullName evidence="11">Nucleoside ABC transporter ATP-binding protein</fullName>
    </submittedName>
</protein>
<evidence type="ECO:0000259" key="10">
    <source>
        <dbReference type="PROSITE" id="PS50893"/>
    </source>
</evidence>
<organism evidence="11 12">
    <name type="scientific">Tropicimonas sediminicola</name>
    <dbReference type="NCBI Taxonomy" id="1031541"/>
    <lineage>
        <taxon>Bacteria</taxon>
        <taxon>Pseudomonadati</taxon>
        <taxon>Pseudomonadota</taxon>
        <taxon>Alphaproteobacteria</taxon>
        <taxon>Rhodobacterales</taxon>
        <taxon>Roseobacteraceae</taxon>
        <taxon>Tropicimonas</taxon>
    </lineage>
</organism>
<dbReference type="InterPro" id="IPR027417">
    <property type="entry name" value="P-loop_NTPase"/>
</dbReference>
<sequence>MAATLPPTNVQPPAVSMSGIRIAFGKVVANDAVDLEVRPGEIHALLGENGAGKTTLMRALSGLLQPDAGAIRLNGQPVVIRDPQTAQDLGIGMVHQHFMLIETMTVAENMSLGLPRERAGGRVFFPDFDRVAREVDALGRRHDLQVDASARVGSLTVAGQQRVEILKALHRGARVLILDEPTAVLSPQESLRLFAVVRSLAEEGTAIIFISHKLHEVMAVTDRITVLRRGKVAGCLTTAETSEGEIARLMVGAVTSRPRRNTTPRGETGTVLRLRGAGLTDERGLRQLDGIDLEIGRSEILGVAGVDGNGQSELAEVVVGLQRLSDGSIELDGADMTGASPAVRIARGVAHVPEDRHRTALVPDMSVADNAVIEMAGWRRFARAGLRRGRHIAEFARELVQDYDVRPGDIRQPVGSLSGGNQQKLVMGRALTRDPKLIVAVQPARGLDFGATAFVHGRLLDSRSGGAAIMLISAEMDELVALCDRIVVMYRGMIIGEQTGPDYDIAALGLMMAGRAA</sequence>
<dbReference type="AlphaFoldDB" id="A0A239DG35"/>
<dbReference type="PANTHER" id="PTHR43790">
    <property type="entry name" value="CARBOHYDRATE TRANSPORT ATP-BINDING PROTEIN MG119-RELATED"/>
    <property type="match status" value="1"/>
</dbReference>
<keyword evidence="4" id="KW-0762">Sugar transport</keyword>
<evidence type="ECO:0000256" key="7">
    <source>
        <dbReference type="ARBA" id="ARBA00022840"/>
    </source>
</evidence>
<dbReference type="InterPro" id="IPR050107">
    <property type="entry name" value="ABC_carbohydrate_import_ATPase"/>
</dbReference>
<evidence type="ECO:0000313" key="11">
    <source>
        <dbReference type="EMBL" id="SNS31476.1"/>
    </source>
</evidence>
<feature type="domain" description="ABC transporter" evidence="10">
    <location>
        <begin position="15"/>
        <end position="254"/>
    </location>
</feature>
<dbReference type="Gene3D" id="3.40.50.300">
    <property type="entry name" value="P-loop containing nucleotide triphosphate hydrolases"/>
    <property type="match status" value="2"/>
</dbReference>
<dbReference type="Pfam" id="PF00005">
    <property type="entry name" value="ABC_tran"/>
    <property type="match status" value="2"/>
</dbReference>
<keyword evidence="5" id="KW-0677">Repeat</keyword>
<dbReference type="OrthoDB" id="9805029at2"/>
<reference evidence="11 12" key="1">
    <citation type="submission" date="2017-06" db="EMBL/GenBank/DDBJ databases">
        <authorList>
            <person name="Kim H.J."/>
            <person name="Triplett B.A."/>
        </authorList>
    </citation>
    <scope>NUCLEOTIDE SEQUENCE [LARGE SCALE GENOMIC DNA]</scope>
    <source>
        <strain evidence="11 12">DSM 29339</strain>
    </source>
</reference>
<evidence type="ECO:0000256" key="3">
    <source>
        <dbReference type="ARBA" id="ARBA00022475"/>
    </source>
</evidence>
<keyword evidence="3" id="KW-1003">Cell membrane</keyword>